<feature type="compositionally biased region" description="Basic and acidic residues" evidence="1">
    <location>
        <begin position="101"/>
        <end position="117"/>
    </location>
</feature>
<sequence>MDTRAEMAKLLGIHLEGCAIDSLRETAMALLVEAEDIFQGDERELWELCRAMGHAIGAEPGEAETPQQAAHGVVELARVVLRGGGTAGAGGPGAGRRHAPRRAEGHGGREGGRGRRL</sequence>
<protein>
    <submittedName>
        <fullName evidence="2">Uncharacterized protein</fullName>
    </submittedName>
</protein>
<feature type="compositionally biased region" description="Gly residues" evidence="1">
    <location>
        <begin position="84"/>
        <end position="94"/>
    </location>
</feature>
<comment type="caution">
    <text evidence="2">The sequence shown here is derived from an EMBL/GenBank/DDBJ whole genome shotgun (WGS) entry which is preliminary data.</text>
</comment>
<organism evidence="2 3">
    <name type="scientific">Prorocentrum cordatum</name>
    <dbReference type="NCBI Taxonomy" id="2364126"/>
    <lineage>
        <taxon>Eukaryota</taxon>
        <taxon>Sar</taxon>
        <taxon>Alveolata</taxon>
        <taxon>Dinophyceae</taxon>
        <taxon>Prorocentrales</taxon>
        <taxon>Prorocentraceae</taxon>
        <taxon>Prorocentrum</taxon>
    </lineage>
</organism>
<reference evidence="2" key="1">
    <citation type="submission" date="2023-10" db="EMBL/GenBank/DDBJ databases">
        <authorList>
            <person name="Chen Y."/>
            <person name="Shah S."/>
            <person name="Dougan E. K."/>
            <person name="Thang M."/>
            <person name="Chan C."/>
        </authorList>
    </citation>
    <scope>NUCLEOTIDE SEQUENCE [LARGE SCALE GENOMIC DNA]</scope>
</reference>
<proteinExistence type="predicted"/>
<keyword evidence="3" id="KW-1185">Reference proteome</keyword>
<dbReference type="Proteomes" id="UP001189429">
    <property type="component" value="Unassembled WGS sequence"/>
</dbReference>
<evidence type="ECO:0000256" key="1">
    <source>
        <dbReference type="SAM" id="MobiDB-lite"/>
    </source>
</evidence>
<dbReference type="EMBL" id="CAUYUJ010014882">
    <property type="protein sequence ID" value="CAK0847206.1"/>
    <property type="molecule type" value="Genomic_DNA"/>
</dbReference>
<feature type="region of interest" description="Disordered" evidence="1">
    <location>
        <begin position="84"/>
        <end position="117"/>
    </location>
</feature>
<name>A0ABN9TPS6_9DINO</name>
<accession>A0ABN9TPS6</accession>
<gene>
    <name evidence="2" type="ORF">PCOR1329_LOCUS40482</name>
</gene>
<evidence type="ECO:0000313" key="3">
    <source>
        <dbReference type="Proteomes" id="UP001189429"/>
    </source>
</evidence>
<evidence type="ECO:0000313" key="2">
    <source>
        <dbReference type="EMBL" id="CAK0847206.1"/>
    </source>
</evidence>